<dbReference type="PANTHER" id="PTHR43792">
    <property type="entry name" value="GNAT FAMILY, PUTATIVE (AFU_ORTHOLOGUE AFUA_3G00765)-RELATED-RELATED"/>
    <property type="match status" value="1"/>
</dbReference>
<reference evidence="2 5" key="1">
    <citation type="submission" date="2021-01" db="EMBL/GenBank/DDBJ databases">
        <title>Sequencing the genomes of 1000 actinobacteria strains.</title>
        <authorList>
            <person name="Klenk H.-P."/>
        </authorList>
    </citation>
    <scope>NUCLEOTIDE SEQUENCE [LARGE SCALE GENOMIC DNA]</scope>
    <source>
        <strain evidence="2 5">DSM 44581</strain>
    </source>
</reference>
<keyword evidence="5" id="KW-1185">Reference proteome</keyword>
<dbReference type="AlphaFoldDB" id="A0A8T8I4E1"/>
<evidence type="ECO:0000313" key="4">
    <source>
        <dbReference type="Proteomes" id="UP000671828"/>
    </source>
</evidence>
<evidence type="ECO:0000313" key="2">
    <source>
        <dbReference type="EMBL" id="MBM7811439.1"/>
    </source>
</evidence>
<reference evidence="3" key="2">
    <citation type="submission" date="2021-04" db="EMBL/GenBank/DDBJ databases">
        <title>Saccharothrix algeriensis WGS.</title>
        <authorList>
            <person name="Stuskova K."/>
            <person name="Hakalova E."/>
            <person name="Tebbal A.B."/>
            <person name="Eichmeier A."/>
        </authorList>
    </citation>
    <scope>NUCLEOTIDE SEQUENCE</scope>
    <source>
        <strain evidence="3">NRRL B-24137</strain>
    </source>
</reference>
<dbReference type="PANTHER" id="PTHR43792:SF1">
    <property type="entry name" value="N-ACETYLTRANSFERASE DOMAIN-CONTAINING PROTEIN"/>
    <property type="match status" value="1"/>
</dbReference>
<dbReference type="GO" id="GO:0016747">
    <property type="term" value="F:acyltransferase activity, transferring groups other than amino-acyl groups"/>
    <property type="evidence" value="ECO:0007669"/>
    <property type="project" value="InterPro"/>
</dbReference>
<accession>A0A8T8I4E1</accession>
<name>A0A8T8I4E1_9PSEU</name>
<evidence type="ECO:0000259" key="1">
    <source>
        <dbReference type="PROSITE" id="PS51186"/>
    </source>
</evidence>
<feature type="domain" description="N-acetyltransferase" evidence="1">
    <location>
        <begin position="8"/>
        <end position="169"/>
    </location>
</feature>
<dbReference type="RefSeq" id="WP_204842330.1">
    <property type="nucleotide sequence ID" value="NZ_JAFBCL010000001.1"/>
</dbReference>
<dbReference type="InterPro" id="IPR016181">
    <property type="entry name" value="Acyl_CoA_acyltransferase"/>
</dbReference>
<proteinExistence type="predicted"/>
<gene>
    <name evidence="3" type="ORF">J7S33_11870</name>
    <name evidence="2" type="ORF">JOE68_002304</name>
</gene>
<dbReference type="PROSITE" id="PS51186">
    <property type="entry name" value="GNAT"/>
    <property type="match status" value="1"/>
</dbReference>
<organism evidence="3 4">
    <name type="scientific">Saccharothrix algeriensis</name>
    <dbReference type="NCBI Taxonomy" id="173560"/>
    <lineage>
        <taxon>Bacteria</taxon>
        <taxon>Bacillati</taxon>
        <taxon>Actinomycetota</taxon>
        <taxon>Actinomycetes</taxon>
        <taxon>Pseudonocardiales</taxon>
        <taxon>Pseudonocardiaceae</taxon>
        <taxon>Saccharothrix</taxon>
    </lineage>
</organism>
<dbReference type="Proteomes" id="UP001195724">
    <property type="component" value="Unassembled WGS sequence"/>
</dbReference>
<dbReference type="Proteomes" id="UP000671828">
    <property type="component" value="Chromosome"/>
</dbReference>
<evidence type="ECO:0000313" key="5">
    <source>
        <dbReference type="Proteomes" id="UP001195724"/>
    </source>
</evidence>
<evidence type="ECO:0000313" key="3">
    <source>
        <dbReference type="EMBL" id="QTR05290.1"/>
    </source>
</evidence>
<dbReference type="Pfam" id="PF13302">
    <property type="entry name" value="Acetyltransf_3"/>
    <property type="match status" value="1"/>
</dbReference>
<dbReference type="EMBL" id="JAFBCL010000001">
    <property type="protein sequence ID" value="MBM7811439.1"/>
    <property type="molecule type" value="Genomic_DNA"/>
</dbReference>
<protein>
    <submittedName>
        <fullName evidence="3">GNAT family N-acetyltransferase</fullName>
    </submittedName>
    <submittedName>
        <fullName evidence="2">RimJ/RimL family protein N-acetyltransferase</fullName>
    </submittedName>
</protein>
<sequence>MFLETERVVLRDFTPSDVDALADLHADPAVMRYLEAGRPLDREAVARDLLPRFLAGAGWWAGVDRGTGRVIGAFEFRETEPGVRELGYRLHSRHWGVGYATEVSAALVAKGFRELGVRRVVATTMAVNAGSRRVMEKVGLRFARAFHQDWPDTIPGSEHGEVEYALDREEWAATR</sequence>
<dbReference type="Gene3D" id="3.40.630.30">
    <property type="match status" value="1"/>
</dbReference>
<dbReference type="EMBL" id="CP072788">
    <property type="protein sequence ID" value="QTR05290.1"/>
    <property type="molecule type" value="Genomic_DNA"/>
</dbReference>
<dbReference type="InterPro" id="IPR000182">
    <property type="entry name" value="GNAT_dom"/>
</dbReference>
<dbReference type="InterPro" id="IPR051531">
    <property type="entry name" value="N-acetyltransferase"/>
</dbReference>
<dbReference type="SUPFAM" id="SSF55729">
    <property type="entry name" value="Acyl-CoA N-acyltransferases (Nat)"/>
    <property type="match status" value="1"/>
</dbReference>